<dbReference type="AlphaFoldDB" id="A0A2K3P090"/>
<name>A0A2K3P090_TRIPR</name>
<accession>A0A2K3P090</accession>
<reference evidence="1 2" key="1">
    <citation type="journal article" date="2014" name="Am. J. Bot.">
        <title>Genome assembly and annotation for red clover (Trifolium pratense; Fabaceae).</title>
        <authorList>
            <person name="Istvanek J."/>
            <person name="Jaros M."/>
            <person name="Krenek A."/>
            <person name="Repkova J."/>
        </authorList>
    </citation>
    <scope>NUCLEOTIDE SEQUENCE [LARGE SCALE GENOMIC DNA]</scope>
    <source>
        <strain evidence="2">cv. Tatra</strain>
        <tissue evidence="1">Young leaves</tissue>
    </source>
</reference>
<evidence type="ECO:0000313" key="2">
    <source>
        <dbReference type="Proteomes" id="UP000236291"/>
    </source>
</evidence>
<dbReference type="InterPro" id="IPR053134">
    <property type="entry name" value="RNA-dir_DNA_polymerase"/>
</dbReference>
<dbReference type="PANTHER" id="PTHR24559:SF444">
    <property type="entry name" value="REVERSE TRANSCRIPTASE DOMAIN-CONTAINING PROTEIN"/>
    <property type="match status" value="1"/>
</dbReference>
<proteinExistence type="predicted"/>
<organism evidence="1 2">
    <name type="scientific">Trifolium pratense</name>
    <name type="common">Red clover</name>
    <dbReference type="NCBI Taxonomy" id="57577"/>
    <lineage>
        <taxon>Eukaryota</taxon>
        <taxon>Viridiplantae</taxon>
        <taxon>Streptophyta</taxon>
        <taxon>Embryophyta</taxon>
        <taxon>Tracheophyta</taxon>
        <taxon>Spermatophyta</taxon>
        <taxon>Magnoliopsida</taxon>
        <taxon>eudicotyledons</taxon>
        <taxon>Gunneridae</taxon>
        <taxon>Pentapetalae</taxon>
        <taxon>rosids</taxon>
        <taxon>fabids</taxon>
        <taxon>Fabales</taxon>
        <taxon>Fabaceae</taxon>
        <taxon>Papilionoideae</taxon>
        <taxon>50 kb inversion clade</taxon>
        <taxon>NPAAA clade</taxon>
        <taxon>Hologalegina</taxon>
        <taxon>IRL clade</taxon>
        <taxon>Trifolieae</taxon>
        <taxon>Trifolium</taxon>
    </lineage>
</organism>
<evidence type="ECO:0000313" key="1">
    <source>
        <dbReference type="EMBL" id="PNY08653.1"/>
    </source>
</evidence>
<protein>
    <submittedName>
        <fullName evidence="1">Uncharacterized protein</fullName>
    </submittedName>
</protein>
<dbReference type="EMBL" id="ASHM01002645">
    <property type="protein sequence ID" value="PNY08653.1"/>
    <property type="molecule type" value="Genomic_DNA"/>
</dbReference>
<dbReference type="SUPFAM" id="SSF56672">
    <property type="entry name" value="DNA/RNA polymerases"/>
    <property type="match status" value="1"/>
</dbReference>
<sequence>MNSLDEQNTTFMTNTSNFYYKIMWYRFNNVDATYQCLVDRVFSEHIGRNLEMCIDNMVVKTKTEDRHDQDLEENLGSVRKYNMILNPSPTKYSFRVQI</sequence>
<dbReference type="Gene3D" id="3.30.70.270">
    <property type="match status" value="1"/>
</dbReference>
<gene>
    <name evidence="1" type="ORF">L195_g005183</name>
</gene>
<dbReference type="PANTHER" id="PTHR24559">
    <property type="entry name" value="TRANSPOSON TY3-I GAG-POL POLYPROTEIN"/>
    <property type="match status" value="1"/>
</dbReference>
<dbReference type="InterPro" id="IPR043128">
    <property type="entry name" value="Rev_trsase/Diguanyl_cyclase"/>
</dbReference>
<dbReference type="Proteomes" id="UP000236291">
    <property type="component" value="Unassembled WGS sequence"/>
</dbReference>
<reference evidence="1 2" key="2">
    <citation type="journal article" date="2017" name="Front. Plant Sci.">
        <title>Gene Classification and Mining of Molecular Markers Useful in Red Clover (Trifolium pratense) Breeding.</title>
        <authorList>
            <person name="Istvanek J."/>
            <person name="Dluhosova J."/>
            <person name="Dluhos P."/>
            <person name="Patkova L."/>
            <person name="Nedelnik J."/>
            <person name="Repkova J."/>
        </authorList>
    </citation>
    <scope>NUCLEOTIDE SEQUENCE [LARGE SCALE GENOMIC DNA]</scope>
    <source>
        <strain evidence="2">cv. Tatra</strain>
        <tissue evidence="1">Young leaves</tissue>
    </source>
</reference>
<comment type="caution">
    <text evidence="1">The sequence shown here is derived from an EMBL/GenBank/DDBJ whole genome shotgun (WGS) entry which is preliminary data.</text>
</comment>
<dbReference type="InterPro" id="IPR043502">
    <property type="entry name" value="DNA/RNA_pol_sf"/>
</dbReference>